<keyword evidence="1" id="KW-0812">Transmembrane</keyword>
<dbReference type="PANTHER" id="PTHR46961">
    <property type="entry name" value="DYNEIN HEAVY CHAIN 1, AXONEMAL-LIKE PROTEIN"/>
    <property type="match status" value="1"/>
</dbReference>
<dbReference type="HOGENOM" id="CLU_100389_0_0_1"/>
<dbReference type="GO" id="GO:0051959">
    <property type="term" value="F:dynein light intermediate chain binding"/>
    <property type="evidence" value="ECO:0007669"/>
    <property type="project" value="InterPro"/>
</dbReference>
<dbReference type="STRING" id="431595.K3W7J7"/>
<dbReference type="VEuPathDB" id="FungiDB:PYU1_G000938"/>
<evidence type="ECO:0000256" key="1">
    <source>
        <dbReference type="SAM" id="Phobius"/>
    </source>
</evidence>
<dbReference type="EnsemblProtists" id="PYU1_T000938">
    <property type="protein sequence ID" value="PYU1_T000938"/>
    <property type="gene ID" value="PYU1_G000938"/>
</dbReference>
<dbReference type="GO" id="GO:0007018">
    <property type="term" value="P:microtubule-based movement"/>
    <property type="evidence" value="ECO:0007669"/>
    <property type="project" value="InterPro"/>
</dbReference>
<dbReference type="FunFam" id="3.10.490.20:FF:000008">
    <property type="entry name" value="dynein heavy chain 2, axonemal"/>
    <property type="match status" value="1"/>
</dbReference>
<organism evidence="3 4">
    <name type="scientific">Globisporangium ultimum (strain ATCC 200006 / CBS 805.95 / DAOM BR144)</name>
    <name type="common">Pythium ultimum</name>
    <dbReference type="NCBI Taxonomy" id="431595"/>
    <lineage>
        <taxon>Eukaryota</taxon>
        <taxon>Sar</taxon>
        <taxon>Stramenopiles</taxon>
        <taxon>Oomycota</taxon>
        <taxon>Peronosporomycetes</taxon>
        <taxon>Pythiales</taxon>
        <taxon>Pythiaceae</taxon>
        <taxon>Globisporangium</taxon>
    </lineage>
</organism>
<dbReference type="GO" id="GO:0030286">
    <property type="term" value="C:dynein complex"/>
    <property type="evidence" value="ECO:0007669"/>
    <property type="project" value="InterPro"/>
</dbReference>
<dbReference type="Pfam" id="PF18199">
    <property type="entry name" value="Dynein_C"/>
    <property type="match status" value="1"/>
</dbReference>
<dbReference type="PANTHER" id="PTHR46961:SF8">
    <property type="entry name" value="DYNEIN AXONEMAL HEAVY CHAIN 7"/>
    <property type="match status" value="1"/>
</dbReference>
<dbReference type="Proteomes" id="UP000019132">
    <property type="component" value="Unassembled WGS sequence"/>
</dbReference>
<accession>K3W7J7</accession>
<keyword evidence="1" id="KW-0472">Membrane</keyword>
<evidence type="ECO:0000313" key="4">
    <source>
        <dbReference type="Proteomes" id="UP000019132"/>
    </source>
</evidence>
<reference evidence="4" key="2">
    <citation type="submission" date="2010-04" db="EMBL/GenBank/DDBJ databases">
        <authorList>
            <person name="Buell R."/>
            <person name="Hamilton J."/>
            <person name="Hostetler J."/>
        </authorList>
    </citation>
    <scope>NUCLEOTIDE SEQUENCE [LARGE SCALE GENOMIC DNA]</scope>
    <source>
        <strain evidence="4">DAOM:BR144</strain>
    </source>
</reference>
<dbReference type="AlphaFoldDB" id="K3W7J7"/>
<evidence type="ECO:0000259" key="2">
    <source>
        <dbReference type="Pfam" id="PF18199"/>
    </source>
</evidence>
<feature type="transmembrane region" description="Helical" evidence="1">
    <location>
        <begin position="12"/>
        <end position="29"/>
    </location>
</feature>
<proteinExistence type="predicted"/>
<feature type="domain" description="Dynein heavy chain C-terminal" evidence="2">
    <location>
        <begin position="1"/>
        <end position="160"/>
    </location>
</feature>
<keyword evidence="4" id="KW-1185">Reference proteome</keyword>
<dbReference type="GO" id="GO:0045505">
    <property type="term" value="F:dynein intermediate chain binding"/>
    <property type="evidence" value="ECO:0007669"/>
    <property type="project" value="InterPro"/>
</dbReference>
<dbReference type="InterPro" id="IPR041228">
    <property type="entry name" value="Dynein_C"/>
</dbReference>
<dbReference type="Gene3D" id="3.10.490.20">
    <property type="match status" value="1"/>
</dbReference>
<keyword evidence="1" id="KW-1133">Transmembrane helix</keyword>
<reference evidence="3" key="3">
    <citation type="submission" date="2015-02" db="UniProtKB">
        <authorList>
            <consortium name="EnsemblProtists"/>
        </authorList>
    </citation>
    <scope>IDENTIFICATION</scope>
    <source>
        <strain evidence="3">DAOM BR144</strain>
    </source>
</reference>
<sequence length="164" mass="18314">MNKWANHALPSVFWLSGFTYPTGFLTALLQTAARKNGISIDSLNWEFIVINQNEAALTQGPKDGAYIKGLILEGARWDFDHDCLTEPHPMELNSGMPILHFKPVEPKKKSSKGLYSCPLYMYPLRTGTRERPSFMIAVDLKSGTGKSPDIWTRRGTALLLSLST</sequence>
<name>K3W7J7_GLOUD</name>
<dbReference type="EMBL" id="GL376620">
    <property type="status" value="NOT_ANNOTATED_CDS"/>
    <property type="molecule type" value="Genomic_DNA"/>
</dbReference>
<evidence type="ECO:0000313" key="3">
    <source>
        <dbReference type="EnsemblProtists" id="PYU1_T000938"/>
    </source>
</evidence>
<dbReference type="eggNOG" id="KOG3595">
    <property type="taxonomic scope" value="Eukaryota"/>
</dbReference>
<dbReference type="OMA" id="WEFIVIN"/>
<dbReference type="InterPro" id="IPR043160">
    <property type="entry name" value="Dynein_C_barrel"/>
</dbReference>
<dbReference type="InParanoid" id="K3W7J7"/>
<reference evidence="4" key="1">
    <citation type="journal article" date="2010" name="Genome Biol.">
        <title>Genome sequence of the necrotrophic plant pathogen Pythium ultimum reveals original pathogenicity mechanisms and effector repertoire.</title>
        <authorList>
            <person name="Levesque C.A."/>
            <person name="Brouwer H."/>
            <person name="Cano L."/>
            <person name="Hamilton J.P."/>
            <person name="Holt C."/>
            <person name="Huitema E."/>
            <person name="Raffaele S."/>
            <person name="Robideau G.P."/>
            <person name="Thines M."/>
            <person name="Win J."/>
            <person name="Zerillo M.M."/>
            <person name="Beakes G.W."/>
            <person name="Boore J.L."/>
            <person name="Busam D."/>
            <person name="Dumas B."/>
            <person name="Ferriera S."/>
            <person name="Fuerstenberg S.I."/>
            <person name="Gachon C.M."/>
            <person name="Gaulin E."/>
            <person name="Govers F."/>
            <person name="Grenville-Briggs L."/>
            <person name="Horner N."/>
            <person name="Hostetler J."/>
            <person name="Jiang R.H."/>
            <person name="Johnson J."/>
            <person name="Krajaejun T."/>
            <person name="Lin H."/>
            <person name="Meijer H.J."/>
            <person name="Moore B."/>
            <person name="Morris P."/>
            <person name="Phuntmart V."/>
            <person name="Puiu D."/>
            <person name="Shetty J."/>
            <person name="Stajich J.E."/>
            <person name="Tripathy S."/>
            <person name="Wawra S."/>
            <person name="van West P."/>
            <person name="Whitty B.R."/>
            <person name="Coutinho P.M."/>
            <person name="Henrissat B."/>
            <person name="Martin F."/>
            <person name="Thomas P.D."/>
            <person name="Tyler B.M."/>
            <person name="De Vries R.P."/>
            <person name="Kamoun S."/>
            <person name="Yandell M."/>
            <person name="Tisserat N."/>
            <person name="Buell C.R."/>
        </authorList>
    </citation>
    <scope>NUCLEOTIDE SEQUENCE</scope>
    <source>
        <strain evidence="4">DAOM:BR144</strain>
    </source>
</reference>
<dbReference type="InterPro" id="IPR026983">
    <property type="entry name" value="DHC"/>
</dbReference>
<protein>
    <recommendedName>
        <fullName evidence="2">Dynein heavy chain C-terminal domain-containing protein</fullName>
    </recommendedName>
</protein>